<keyword evidence="1" id="KW-0812">Transmembrane</keyword>
<dbReference type="AlphaFoldDB" id="A0A8S1JYL1"/>
<dbReference type="Proteomes" id="UP000692954">
    <property type="component" value="Unassembled WGS sequence"/>
</dbReference>
<protein>
    <submittedName>
        <fullName evidence="2">Uncharacterized protein</fullName>
    </submittedName>
</protein>
<name>A0A8S1JYL1_9CILI</name>
<gene>
    <name evidence="2" type="ORF">PSON_ATCC_30995.1.T0020598</name>
</gene>
<reference evidence="2" key="1">
    <citation type="submission" date="2021-01" db="EMBL/GenBank/DDBJ databases">
        <authorList>
            <consortium name="Genoscope - CEA"/>
            <person name="William W."/>
        </authorList>
    </citation>
    <scope>NUCLEOTIDE SEQUENCE</scope>
</reference>
<keyword evidence="1" id="KW-0472">Membrane</keyword>
<feature type="transmembrane region" description="Helical" evidence="1">
    <location>
        <begin position="78"/>
        <end position="102"/>
    </location>
</feature>
<accession>A0A8S1JYL1</accession>
<dbReference type="EMBL" id="CAJJDN010000002">
    <property type="protein sequence ID" value="CAD8047733.1"/>
    <property type="molecule type" value="Genomic_DNA"/>
</dbReference>
<organism evidence="2 3">
    <name type="scientific">Paramecium sonneborni</name>
    <dbReference type="NCBI Taxonomy" id="65129"/>
    <lineage>
        <taxon>Eukaryota</taxon>
        <taxon>Sar</taxon>
        <taxon>Alveolata</taxon>
        <taxon>Ciliophora</taxon>
        <taxon>Intramacronucleata</taxon>
        <taxon>Oligohymenophorea</taxon>
        <taxon>Peniculida</taxon>
        <taxon>Parameciidae</taxon>
        <taxon>Paramecium</taxon>
    </lineage>
</organism>
<sequence>MFNIFGIVYFKKGLNLLMYKLLMDDRTYNYFVVNTSKFSLNYNSAFYISYFSFCTLYQKTEAVLKRIEKKIGSMTIIIIIYLLFNIPIFIIGLMFCLFLTILKKGTTRQSKEFSHNIDFEYICQFDNKQLI</sequence>
<evidence type="ECO:0000256" key="1">
    <source>
        <dbReference type="SAM" id="Phobius"/>
    </source>
</evidence>
<evidence type="ECO:0000313" key="2">
    <source>
        <dbReference type="EMBL" id="CAD8047733.1"/>
    </source>
</evidence>
<keyword evidence="1" id="KW-1133">Transmembrane helix</keyword>
<proteinExistence type="predicted"/>
<keyword evidence="3" id="KW-1185">Reference proteome</keyword>
<comment type="caution">
    <text evidence="2">The sequence shown here is derived from an EMBL/GenBank/DDBJ whole genome shotgun (WGS) entry which is preliminary data.</text>
</comment>
<evidence type="ECO:0000313" key="3">
    <source>
        <dbReference type="Proteomes" id="UP000692954"/>
    </source>
</evidence>